<keyword evidence="4" id="KW-0964">Secreted</keyword>
<evidence type="ECO:0000256" key="1">
    <source>
        <dbReference type="ARBA" id="ARBA00003145"/>
    </source>
</evidence>
<dbReference type="EMBL" id="JAGIYY010000005">
    <property type="protein sequence ID" value="MBP0439985.1"/>
    <property type="molecule type" value="Genomic_DNA"/>
</dbReference>
<dbReference type="InterPro" id="IPR025202">
    <property type="entry name" value="PLD-like_dom"/>
</dbReference>
<dbReference type="GO" id="GO:0032049">
    <property type="term" value="P:cardiolipin biosynthetic process"/>
    <property type="evidence" value="ECO:0007669"/>
    <property type="project" value="UniProtKB-ARBA"/>
</dbReference>
<evidence type="ECO:0000256" key="2">
    <source>
        <dbReference type="ARBA" id="ARBA00004613"/>
    </source>
</evidence>
<evidence type="ECO:0000259" key="6">
    <source>
        <dbReference type="PROSITE" id="PS50035"/>
    </source>
</evidence>
<feature type="domain" description="PLD phosphodiesterase" evidence="6">
    <location>
        <begin position="408"/>
        <end position="435"/>
    </location>
</feature>
<evidence type="ECO:0000256" key="3">
    <source>
        <dbReference type="ARBA" id="ARBA00018392"/>
    </source>
</evidence>
<reference evidence="7" key="1">
    <citation type="submission" date="2021-03" db="EMBL/GenBank/DDBJ databases">
        <title>Genome sequencing and assembly of Tianweitania sediminis.</title>
        <authorList>
            <person name="Chhetri G."/>
        </authorList>
    </citation>
    <scope>NUCLEOTIDE SEQUENCE</scope>
    <source>
        <strain evidence="7">Z8</strain>
    </source>
</reference>
<evidence type="ECO:0000256" key="5">
    <source>
        <dbReference type="ARBA" id="ARBA00029594"/>
    </source>
</evidence>
<sequence>MSDLILFLVVAALGVALLSVLSVWSYGQFARQLRVEPSQALPVAGSSTPLDAVVEALSPPAGAGNGLLLLSDGLDAFVGRAISARSAGRSLDLLYYIWDDDLTGRLLTQEVVSAADRGVRVRLLLDDINASGADPVYLALDSHPNIELRLFNPTRARTPGLRRGLEMILRAFSATRRMHNKAWIADGRMAIVGGRNIGDEYFDADEEANFRDLDLVLLGPLVKQVEAVFDAFWNSASAIPIGALAKGRRADISAMREKLSVAVEAPATRQFFDRLRDHTSLRVFLQHGTIHWTAEARVVSDPPEKTLGNKRGNWLMSQLLPVLTSATRRIDITSPYFVPGNEGIQALKQWRQQGLTLRVLTNSLAATDVAVVHGGYAPARVPLLQAGIVLYELRPDIFRRGFSLLGSSGASLHTKAFTVDGEKGFIGSFNFDPRSIALNTEMGVLFRSPALLSEMTALFEREIGPSFSYELFLDDGSLRWRTQEEAKVAVYRSEPNAGILRRAVAWFTGWLPIRSQL</sequence>
<evidence type="ECO:0000256" key="4">
    <source>
        <dbReference type="ARBA" id="ARBA00022525"/>
    </source>
</evidence>
<keyword evidence="8" id="KW-1185">Reference proteome</keyword>
<name>A0A8J7R0X2_9HYPH</name>
<protein>
    <recommendedName>
        <fullName evidence="3">Phospholipase D</fullName>
    </recommendedName>
    <alternativeName>
        <fullName evidence="5">Choline phosphatase</fullName>
    </alternativeName>
</protein>
<dbReference type="GO" id="GO:0005576">
    <property type="term" value="C:extracellular region"/>
    <property type="evidence" value="ECO:0007669"/>
    <property type="project" value="UniProtKB-SubCell"/>
</dbReference>
<dbReference type="GO" id="GO:0030572">
    <property type="term" value="F:phosphatidyltransferase activity"/>
    <property type="evidence" value="ECO:0007669"/>
    <property type="project" value="UniProtKB-ARBA"/>
</dbReference>
<comment type="function">
    <text evidence="1">Could be a virulence factor.</text>
</comment>
<gene>
    <name evidence="7" type="ORF">J5Y06_15110</name>
</gene>
<dbReference type="InterPro" id="IPR001736">
    <property type="entry name" value="PLipase_D/transphosphatidylase"/>
</dbReference>
<dbReference type="PANTHER" id="PTHR21248:SF12">
    <property type="entry name" value="CARDIOLIPIN SYNTHASE C"/>
    <property type="match status" value="1"/>
</dbReference>
<dbReference type="Pfam" id="PF13091">
    <property type="entry name" value="PLDc_2"/>
    <property type="match status" value="2"/>
</dbReference>
<comment type="caution">
    <text evidence="7">The sequence shown here is derived from an EMBL/GenBank/DDBJ whole genome shotgun (WGS) entry which is preliminary data.</text>
</comment>
<dbReference type="CDD" id="cd09113">
    <property type="entry name" value="PLDc_ymdC_like_2"/>
    <property type="match status" value="1"/>
</dbReference>
<evidence type="ECO:0000313" key="8">
    <source>
        <dbReference type="Proteomes" id="UP000666240"/>
    </source>
</evidence>
<dbReference type="PROSITE" id="PS50035">
    <property type="entry name" value="PLD"/>
    <property type="match status" value="2"/>
</dbReference>
<proteinExistence type="predicted"/>
<dbReference type="CDD" id="cd09111">
    <property type="entry name" value="PLDc_ymdC_like_1"/>
    <property type="match status" value="1"/>
</dbReference>
<dbReference type="RefSeq" id="WP_209336027.1">
    <property type="nucleotide sequence ID" value="NZ_JAGIYY010000005.1"/>
</dbReference>
<feature type="domain" description="PLD phosphodiesterase" evidence="6">
    <location>
        <begin position="174"/>
        <end position="201"/>
    </location>
</feature>
<dbReference type="SUPFAM" id="SSF56024">
    <property type="entry name" value="Phospholipase D/nuclease"/>
    <property type="match status" value="2"/>
</dbReference>
<evidence type="ECO:0000313" key="7">
    <source>
        <dbReference type="EMBL" id="MBP0439985.1"/>
    </source>
</evidence>
<dbReference type="AlphaFoldDB" id="A0A8J7R0X2"/>
<organism evidence="7 8">
    <name type="scientific">Tianweitania sediminis</name>
    <dbReference type="NCBI Taxonomy" id="1502156"/>
    <lineage>
        <taxon>Bacteria</taxon>
        <taxon>Pseudomonadati</taxon>
        <taxon>Pseudomonadota</taxon>
        <taxon>Alphaproteobacteria</taxon>
        <taxon>Hyphomicrobiales</taxon>
        <taxon>Phyllobacteriaceae</taxon>
        <taxon>Tianweitania</taxon>
    </lineage>
</organism>
<accession>A0A8J7R0X2</accession>
<comment type="subcellular location">
    <subcellularLocation>
        <location evidence="2">Secreted</location>
    </subcellularLocation>
</comment>
<dbReference type="Proteomes" id="UP000666240">
    <property type="component" value="Unassembled WGS sequence"/>
</dbReference>
<dbReference type="Gene3D" id="3.30.870.10">
    <property type="entry name" value="Endonuclease Chain A"/>
    <property type="match status" value="2"/>
</dbReference>
<dbReference type="SMART" id="SM00155">
    <property type="entry name" value="PLDc"/>
    <property type="match status" value="2"/>
</dbReference>
<dbReference type="PANTHER" id="PTHR21248">
    <property type="entry name" value="CARDIOLIPIN SYNTHASE"/>
    <property type="match status" value="1"/>
</dbReference>